<sequence length="193" mass="20770">MSCPTPPPEPSSGTDPATGRENPTEKAASHVDIIERVQAILQRHLEGTGSSSDRSMSSRLRSFMSRVLPGPRVRERDLEAGDRDANRTGTSLAVVGKEEGLLLSDAERVTSDVERVIADAKRVASDAERVVSDARRVILDADRVVADAARVGLDMERVGPVPQIRGRSAFEWISKRESVGTGGEWQSGLGPDS</sequence>
<feature type="compositionally biased region" description="Pro residues" evidence="1">
    <location>
        <begin position="1"/>
        <end position="10"/>
    </location>
</feature>
<dbReference type="EMBL" id="ONZQ02000001">
    <property type="protein sequence ID" value="SPN97723.1"/>
    <property type="molecule type" value="Genomic_DNA"/>
</dbReference>
<evidence type="ECO:0000313" key="3">
    <source>
        <dbReference type="Proteomes" id="UP001187682"/>
    </source>
</evidence>
<name>A0AAE8SRZ9_9PEZI</name>
<dbReference type="Proteomes" id="UP001187682">
    <property type="component" value="Unassembled WGS sequence"/>
</dbReference>
<evidence type="ECO:0000256" key="1">
    <source>
        <dbReference type="SAM" id="MobiDB-lite"/>
    </source>
</evidence>
<reference evidence="2" key="1">
    <citation type="submission" date="2018-03" db="EMBL/GenBank/DDBJ databases">
        <authorList>
            <person name="Guldener U."/>
        </authorList>
    </citation>
    <scope>NUCLEOTIDE SEQUENCE</scope>
</reference>
<evidence type="ECO:0000313" key="2">
    <source>
        <dbReference type="EMBL" id="SPN97723.1"/>
    </source>
</evidence>
<comment type="caution">
    <text evidence="2">The sequence shown here is derived from an EMBL/GenBank/DDBJ whole genome shotgun (WGS) entry which is preliminary data.</text>
</comment>
<feature type="compositionally biased region" description="Basic and acidic residues" evidence="1">
    <location>
        <begin position="72"/>
        <end position="85"/>
    </location>
</feature>
<feature type="region of interest" description="Disordered" evidence="1">
    <location>
        <begin position="42"/>
        <end position="85"/>
    </location>
</feature>
<accession>A0AAE8SRZ9</accession>
<protein>
    <submittedName>
        <fullName evidence="2">Uncharacterized protein</fullName>
    </submittedName>
</protein>
<feature type="compositionally biased region" description="Low complexity" evidence="1">
    <location>
        <begin position="50"/>
        <end position="66"/>
    </location>
</feature>
<keyword evidence="3" id="KW-1185">Reference proteome</keyword>
<gene>
    <name evidence="2" type="ORF">DNG_01236</name>
</gene>
<feature type="region of interest" description="Disordered" evidence="1">
    <location>
        <begin position="1"/>
        <end position="30"/>
    </location>
</feature>
<dbReference type="AlphaFoldDB" id="A0AAE8SRZ9"/>
<proteinExistence type="predicted"/>
<organism evidence="2 3">
    <name type="scientific">Cephalotrichum gorgonifer</name>
    <dbReference type="NCBI Taxonomy" id="2041049"/>
    <lineage>
        <taxon>Eukaryota</taxon>
        <taxon>Fungi</taxon>
        <taxon>Dikarya</taxon>
        <taxon>Ascomycota</taxon>
        <taxon>Pezizomycotina</taxon>
        <taxon>Sordariomycetes</taxon>
        <taxon>Hypocreomycetidae</taxon>
        <taxon>Microascales</taxon>
        <taxon>Microascaceae</taxon>
        <taxon>Cephalotrichum</taxon>
    </lineage>
</organism>